<name>V7ITN0_SALET</name>
<dbReference type="Proteomes" id="UP000018534">
    <property type="component" value="Unassembled WGS sequence"/>
</dbReference>
<dbReference type="InterPro" id="IPR009253">
    <property type="entry name" value="DUF905"/>
</dbReference>
<reference evidence="2 3" key="1">
    <citation type="journal article" date="2014" name="Genome Announc.">
        <title>Whole-Genome Sequencing of Salmonella enterica subsp. enterica Serovar Cubana Strains Isolated from Agricultural Sources.</title>
        <authorList>
            <person name="Benahmed F.H."/>
            <person name="Gopinath G.R."/>
            <person name="Wang H."/>
            <person name="Jean-Gilles Beaubrun J."/>
            <person name="Grim C."/>
            <person name="Cheng C.M."/>
            <person name="McClelland M."/>
            <person name="Ayers S."/>
            <person name="Abbott J."/>
            <person name="Desai P."/>
            <person name="Frye J.G."/>
            <person name="Weinstock G."/>
            <person name="Hammack T.S."/>
            <person name="Hanes D.E."/>
            <person name="Rasmussen M.A."/>
            <person name="Davidson M.K."/>
        </authorList>
    </citation>
    <scope>NUCLEOTIDE SEQUENCE [LARGE SCALE GENOMIC DNA]</scope>
    <source>
        <strain evidence="2">76814</strain>
    </source>
</reference>
<organism evidence="2 3">
    <name type="scientific">Salmonella enterica subsp. enterica serovar Cubana str. 76814</name>
    <dbReference type="NCBI Taxonomy" id="1192560"/>
    <lineage>
        <taxon>Bacteria</taxon>
        <taxon>Pseudomonadati</taxon>
        <taxon>Pseudomonadota</taxon>
        <taxon>Gammaproteobacteria</taxon>
        <taxon>Enterobacterales</taxon>
        <taxon>Enterobacteriaceae</taxon>
        <taxon>Salmonella</taxon>
    </lineage>
</organism>
<protein>
    <recommendedName>
        <fullName evidence="4">DUF905 domain-containing protein</fullName>
    </recommendedName>
</protein>
<comment type="caution">
    <text evidence="2">The sequence shown here is derived from an EMBL/GenBank/DDBJ whole genome shotgun (WGS) entry which is preliminary data.</text>
</comment>
<comment type="similarity">
    <text evidence="1">Belongs to the UPF0401 family.</text>
</comment>
<evidence type="ECO:0000313" key="2">
    <source>
        <dbReference type="EMBL" id="ETA88659.1"/>
    </source>
</evidence>
<dbReference type="PATRIC" id="fig|1192560.4.peg.1211"/>
<dbReference type="Pfam" id="PF06006">
    <property type="entry name" value="DUF905"/>
    <property type="match status" value="1"/>
</dbReference>
<dbReference type="HOGENOM" id="CLU_182912_1_0_6"/>
<proteinExistence type="inferred from homology"/>
<dbReference type="InterPro" id="IPR038612">
    <property type="entry name" value="YkfF-like_sf"/>
</dbReference>
<dbReference type="Gene3D" id="3.30.160.130">
    <property type="entry name" value="ykff protein like domains"/>
    <property type="match status" value="1"/>
</dbReference>
<evidence type="ECO:0000313" key="3">
    <source>
        <dbReference type="Proteomes" id="UP000018534"/>
    </source>
</evidence>
<evidence type="ECO:0008006" key="4">
    <source>
        <dbReference type="Google" id="ProtNLM"/>
    </source>
</evidence>
<dbReference type="SUPFAM" id="SSF54786">
    <property type="entry name" value="YcfA/nrd intein domain"/>
    <property type="match status" value="1"/>
</dbReference>
<evidence type="ECO:0000256" key="1">
    <source>
        <dbReference type="ARBA" id="ARBA00007059"/>
    </source>
</evidence>
<sequence length="95" mass="10606">MLTHQGLFVFKEPDMPQPLRLPDGPFTRAEASAVAACYQNVAIEDDQQTHFRLVVRDTDGSLIWRDWNFAAEAGQGLNRFIADYGIPVTEAPDNA</sequence>
<dbReference type="AlphaFoldDB" id="V7ITN0"/>
<dbReference type="EMBL" id="AZGR01000027">
    <property type="protein sequence ID" value="ETA88659.1"/>
    <property type="molecule type" value="Genomic_DNA"/>
</dbReference>
<gene>
    <name evidence="2" type="ORF">A628_01318</name>
</gene>
<accession>V7ITN0</accession>